<keyword evidence="3" id="KW-1185">Reference proteome</keyword>
<feature type="compositionally biased region" description="Low complexity" evidence="1">
    <location>
        <begin position="349"/>
        <end position="366"/>
    </location>
</feature>
<feature type="compositionally biased region" description="Polar residues" evidence="1">
    <location>
        <begin position="112"/>
        <end position="122"/>
    </location>
</feature>
<sequence length="452" mass="48746">MPRRGRPPGSGLRRKVVDWRKQRDLDDLRKYDDTESDEGELRARDMRMVGGRFVSDELRFTGYDLGQRGDDSESAEEVFGHDVSEDDTLHTLSPTEREDFLIDTAMERIRRAQQSGQSNVSLSKAEMEALEGLRSQRNRSGGKQSSLGRVSGSDQGRRARELSNASLSSKASSGPRSRRSSMLGEDSPPYSTGGGLAPPGFVVREPNGGTTYAPLGYYGQPAIRSPSANSSAALSDSSPRLHSSRYYSPPENNISSTLHPLSPALSARGGPVDELDWSPRSRSHSAAQIWNLDPSSPHSTQPQPYSPTYSSSSPYSEPRHNWSSPSELQYSAIRRVPPPATAATIARYPRAPARVPPVSSTSDPSVATRRRPVAPDSSWINVEPSASGPGSGAAAYDYDTGDDEVRVIERTPSAGGLLTTASPSSSPADAPGSSARSGSGNAAYTRQRRQKR</sequence>
<dbReference type="EMBL" id="KV407456">
    <property type="protein sequence ID" value="KZF24673.1"/>
    <property type="molecule type" value="Genomic_DNA"/>
</dbReference>
<dbReference type="InParanoid" id="A0A165IBM0"/>
<feature type="compositionally biased region" description="Basic and acidic residues" evidence="1">
    <location>
        <begin position="78"/>
        <end position="98"/>
    </location>
</feature>
<feature type="compositionally biased region" description="Polar residues" evidence="1">
    <location>
        <begin position="250"/>
        <end position="259"/>
    </location>
</feature>
<accession>A0A165IBM0</accession>
<dbReference type="AlphaFoldDB" id="A0A165IBM0"/>
<feature type="compositionally biased region" description="Low complexity" evidence="1">
    <location>
        <begin position="225"/>
        <end position="238"/>
    </location>
</feature>
<evidence type="ECO:0000313" key="2">
    <source>
        <dbReference type="EMBL" id="KZF24673.1"/>
    </source>
</evidence>
<reference evidence="2 3" key="1">
    <citation type="journal article" date="2016" name="Fungal Biol.">
        <title>The genome of Xylona heveae provides a window into fungal endophytism.</title>
        <authorList>
            <person name="Gazis R."/>
            <person name="Kuo A."/>
            <person name="Riley R."/>
            <person name="LaButti K."/>
            <person name="Lipzen A."/>
            <person name="Lin J."/>
            <person name="Amirebrahimi M."/>
            <person name="Hesse C.N."/>
            <person name="Spatafora J.W."/>
            <person name="Henrissat B."/>
            <person name="Hainaut M."/>
            <person name="Grigoriev I.V."/>
            <person name="Hibbett D.S."/>
        </authorList>
    </citation>
    <scope>NUCLEOTIDE SEQUENCE [LARGE SCALE GENOMIC DNA]</scope>
    <source>
        <strain evidence="2 3">TC161</strain>
    </source>
</reference>
<protein>
    <recommendedName>
        <fullName evidence="4">Prenylated rab acceptor 1</fullName>
    </recommendedName>
</protein>
<evidence type="ECO:0008006" key="4">
    <source>
        <dbReference type="Google" id="ProtNLM"/>
    </source>
</evidence>
<feature type="region of interest" description="Disordered" evidence="1">
    <location>
        <begin position="341"/>
        <end position="452"/>
    </location>
</feature>
<dbReference type="OrthoDB" id="63113at2759"/>
<feature type="region of interest" description="Disordered" evidence="1">
    <location>
        <begin position="111"/>
        <end position="326"/>
    </location>
</feature>
<name>A0A165IBM0_XYLHT</name>
<evidence type="ECO:0000256" key="1">
    <source>
        <dbReference type="SAM" id="MobiDB-lite"/>
    </source>
</evidence>
<feature type="compositionally biased region" description="Polar residues" evidence="1">
    <location>
        <begin position="138"/>
        <end position="154"/>
    </location>
</feature>
<feature type="compositionally biased region" description="Low complexity" evidence="1">
    <location>
        <begin position="299"/>
        <end position="316"/>
    </location>
</feature>
<dbReference type="Proteomes" id="UP000076632">
    <property type="component" value="Unassembled WGS sequence"/>
</dbReference>
<feature type="compositionally biased region" description="Low complexity" evidence="1">
    <location>
        <begin position="421"/>
        <end position="443"/>
    </location>
</feature>
<organism evidence="2 3">
    <name type="scientific">Xylona heveae (strain CBS 132557 / TC161)</name>
    <dbReference type="NCBI Taxonomy" id="1328760"/>
    <lineage>
        <taxon>Eukaryota</taxon>
        <taxon>Fungi</taxon>
        <taxon>Dikarya</taxon>
        <taxon>Ascomycota</taxon>
        <taxon>Pezizomycotina</taxon>
        <taxon>Xylonomycetes</taxon>
        <taxon>Xylonales</taxon>
        <taxon>Xylonaceae</taxon>
        <taxon>Xylona</taxon>
    </lineage>
</organism>
<gene>
    <name evidence="2" type="ORF">L228DRAFT_266988</name>
</gene>
<evidence type="ECO:0000313" key="3">
    <source>
        <dbReference type="Proteomes" id="UP000076632"/>
    </source>
</evidence>
<dbReference type="GeneID" id="28900069"/>
<feature type="compositionally biased region" description="Low complexity" evidence="1">
    <location>
        <begin position="384"/>
        <end position="398"/>
    </location>
</feature>
<feature type="compositionally biased region" description="Polar residues" evidence="1">
    <location>
        <begin position="284"/>
        <end position="298"/>
    </location>
</feature>
<dbReference type="OMA" id="MPSWGRP"/>
<feature type="compositionally biased region" description="Low complexity" evidence="1">
    <location>
        <begin position="163"/>
        <end position="175"/>
    </location>
</feature>
<dbReference type="STRING" id="1328760.A0A165IBM0"/>
<proteinExistence type="predicted"/>
<dbReference type="RefSeq" id="XP_018190228.1">
    <property type="nucleotide sequence ID" value="XM_018334932.1"/>
</dbReference>
<feature type="region of interest" description="Disordered" evidence="1">
    <location>
        <begin position="64"/>
        <end position="98"/>
    </location>
</feature>